<dbReference type="InterPro" id="IPR055060">
    <property type="entry name" value="ACOX_C_alpha1"/>
</dbReference>
<feature type="non-terminal residue" evidence="3">
    <location>
        <position position="55"/>
    </location>
</feature>
<dbReference type="GO" id="GO:0071949">
    <property type="term" value="F:FAD binding"/>
    <property type="evidence" value="ECO:0007669"/>
    <property type="project" value="InterPro"/>
</dbReference>
<evidence type="ECO:0000256" key="1">
    <source>
        <dbReference type="ARBA" id="ARBA00005189"/>
    </source>
</evidence>
<name>A0AAV4JNG2_9GAST</name>
<organism evidence="3 4">
    <name type="scientific">Elysia marginata</name>
    <dbReference type="NCBI Taxonomy" id="1093978"/>
    <lineage>
        <taxon>Eukaryota</taxon>
        <taxon>Metazoa</taxon>
        <taxon>Spiralia</taxon>
        <taxon>Lophotrochozoa</taxon>
        <taxon>Mollusca</taxon>
        <taxon>Gastropoda</taxon>
        <taxon>Heterobranchia</taxon>
        <taxon>Euthyneura</taxon>
        <taxon>Panpulmonata</taxon>
        <taxon>Sacoglossa</taxon>
        <taxon>Placobranchoidea</taxon>
        <taxon>Plakobranchidae</taxon>
        <taxon>Elysia</taxon>
    </lineage>
</organism>
<evidence type="ECO:0000313" key="3">
    <source>
        <dbReference type="EMBL" id="GFS23851.1"/>
    </source>
</evidence>
<comment type="caution">
    <text evidence="3">The sequence shown here is derived from an EMBL/GenBank/DDBJ whole genome shotgun (WGS) entry which is preliminary data.</text>
</comment>
<dbReference type="GO" id="GO:0005777">
    <property type="term" value="C:peroxisome"/>
    <property type="evidence" value="ECO:0007669"/>
    <property type="project" value="InterPro"/>
</dbReference>
<protein>
    <submittedName>
        <fullName evidence="3">Acyl-coenzyme A oxidase</fullName>
    </submittedName>
</protein>
<dbReference type="Gene3D" id="1.20.140.10">
    <property type="entry name" value="Butyryl-CoA Dehydrogenase, subunit A, domain 3"/>
    <property type="match status" value="1"/>
</dbReference>
<feature type="non-terminal residue" evidence="3">
    <location>
        <position position="1"/>
    </location>
</feature>
<dbReference type="PANTHER" id="PTHR10909:SF390">
    <property type="entry name" value="PEROXISOMAL ACYL-COENZYME A OXIDASE 3"/>
    <property type="match status" value="1"/>
</dbReference>
<sequence>DPNKRFGASLGALSGGRVGITGMCVANLKLCLPIAIRYSAVRRQFGPGKEEIPVL</sequence>
<dbReference type="GO" id="GO:0016402">
    <property type="term" value="F:pristanoyl-CoA oxidase activity"/>
    <property type="evidence" value="ECO:0007669"/>
    <property type="project" value="TreeGrafter"/>
</dbReference>
<dbReference type="AlphaFoldDB" id="A0AAV4JNG2"/>
<evidence type="ECO:0000259" key="2">
    <source>
        <dbReference type="Pfam" id="PF22924"/>
    </source>
</evidence>
<dbReference type="InterPro" id="IPR012258">
    <property type="entry name" value="Acyl-CoA_oxidase"/>
</dbReference>
<dbReference type="SUPFAM" id="SSF47203">
    <property type="entry name" value="Acyl-CoA dehydrogenase C-terminal domain-like"/>
    <property type="match status" value="1"/>
</dbReference>
<dbReference type="Pfam" id="PF22924">
    <property type="entry name" value="ACOX_C_alpha1"/>
    <property type="match status" value="1"/>
</dbReference>
<dbReference type="GO" id="GO:0005504">
    <property type="term" value="F:fatty acid binding"/>
    <property type="evidence" value="ECO:0007669"/>
    <property type="project" value="TreeGrafter"/>
</dbReference>
<dbReference type="InterPro" id="IPR036250">
    <property type="entry name" value="AcylCo_DH-like_C"/>
</dbReference>
<accession>A0AAV4JNG2</accession>
<feature type="domain" description="Acyl-CoA oxidase C-alpha1" evidence="2">
    <location>
        <begin position="11"/>
        <end position="55"/>
    </location>
</feature>
<dbReference type="Proteomes" id="UP000762676">
    <property type="component" value="Unassembled WGS sequence"/>
</dbReference>
<keyword evidence="4" id="KW-1185">Reference proteome</keyword>
<dbReference type="EMBL" id="BMAT01007006">
    <property type="protein sequence ID" value="GFS23851.1"/>
    <property type="molecule type" value="Genomic_DNA"/>
</dbReference>
<dbReference type="PANTHER" id="PTHR10909">
    <property type="entry name" value="ELECTRON TRANSPORT OXIDOREDUCTASE"/>
    <property type="match status" value="1"/>
</dbReference>
<dbReference type="GO" id="GO:0033540">
    <property type="term" value="P:fatty acid beta-oxidation using acyl-CoA oxidase"/>
    <property type="evidence" value="ECO:0007669"/>
    <property type="project" value="TreeGrafter"/>
</dbReference>
<dbReference type="GO" id="GO:0055088">
    <property type="term" value="P:lipid homeostasis"/>
    <property type="evidence" value="ECO:0007669"/>
    <property type="project" value="TreeGrafter"/>
</dbReference>
<proteinExistence type="predicted"/>
<reference evidence="3 4" key="1">
    <citation type="journal article" date="2021" name="Elife">
        <title>Chloroplast acquisition without the gene transfer in kleptoplastic sea slugs, Plakobranchus ocellatus.</title>
        <authorList>
            <person name="Maeda T."/>
            <person name="Takahashi S."/>
            <person name="Yoshida T."/>
            <person name="Shimamura S."/>
            <person name="Takaki Y."/>
            <person name="Nagai Y."/>
            <person name="Toyoda A."/>
            <person name="Suzuki Y."/>
            <person name="Arimoto A."/>
            <person name="Ishii H."/>
            <person name="Satoh N."/>
            <person name="Nishiyama T."/>
            <person name="Hasebe M."/>
            <person name="Maruyama T."/>
            <person name="Minagawa J."/>
            <person name="Obokata J."/>
            <person name="Shigenobu S."/>
        </authorList>
    </citation>
    <scope>NUCLEOTIDE SEQUENCE [LARGE SCALE GENOMIC DNA]</scope>
</reference>
<evidence type="ECO:0000313" key="4">
    <source>
        <dbReference type="Proteomes" id="UP000762676"/>
    </source>
</evidence>
<comment type="pathway">
    <text evidence="1">Lipid metabolism.</text>
</comment>
<gene>
    <name evidence="3" type="ORF">ElyMa_003400300</name>
</gene>